<comment type="caution">
    <text evidence="1">The sequence shown here is derived from an EMBL/GenBank/DDBJ whole genome shotgun (WGS) entry which is preliminary data.</text>
</comment>
<name>A0A0N8T7S6_PSEAP</name>
<gene>
    <name evidence="1" type="ORF">ALQ37_200039</name>
</gene>
<organism evidence="1 2">
    <name type="scientific">Pseudomonas syringae pv. aptata</name>
    <dbReference type="NCBI Taxonomy" id="83167"/>
    <lineage>
        <taxon>Bacteria</taxon>
        <taxon>Pseudomonadati</taxon>
        <taxon>Pseudomonadota</taxon>
        <taxon>Gammaproteobacteria</taxon>
        <taxon>Pseudomonadales</taxon>
        <taxon>Pseudomonadaceae</taxon>
        <taxon>Pseudomonas</taxon>
        <taxon>Pseudomonas syringae</taxon>
    </lineage>
</organism>
<sequence length="818" mass="94232">MESPHEVAIRISKMDSGDRKFNEADTRHKIIDQILHGVLSWPVSQTMHESFISPGFADYRLKRGNGDDLLFLEAKKEGVYFTIPKSFNSAKTHQFITVQTLLTDANIRAAIEQVRAYCMEEGCSFAGITNGHEWILFKTFESGKNWRNLKALVIHGNRYFAECFTEATNILGYSSIKEGSLKTSLGSINRNNREIFYPKDKISSYDHEVTSNGHARELRPLANKYFGSIDVSEPVFMDACYVSQRDYENAFSNFRLIIKDSLTPYMADRGIQQSDDNEKGGLFGNRIAKSLKDKKSGEVIVLFGGKGAGKSTFLRKLLYHNPPQYLSKYSRVAIADLLNTPEEETKIYDKIWSEIIRCLDVDGLLETDRASLLQLFEDRFELAKKQVLFGLAETSEAFNIALNNLVEAWLCDKKYVAKRLVFYWKLKHKGCVVAIDNTDQLPHNLQDFCFTTSQEISDQLGCLVIISMREERFHASRIHGTLDAYQNSGFHISSPVAQAVFEKRIKFVQLMLEDREFCIELFGEQFDEKARVFKTLFRIFANEFRQGNDSPLNEFLSACAHGNIRLALELFRDFLKSGYTGVDEMVSAKGGLWKLKIHQVLKPVMIPYRFFYEESQSSIPNLFQIRSKSNGSHFTGMRILQKLADGIDPSNPFYISISELKDYFSENFNMVEDLEKNLDVFLKWDLIESNNRVDYYCEAVDSLKITTYGLYIFNVLSSFFTYIELVSTDCGIFNESKAHEMVELSNEDFRLFNARKRLERIRTRIAKAEAFISYLEAEEEQELNFFGPNLQRFTPKIRASFEIEKQEVLNSAQKKRNR</sequence>
<dbReference type="RefSeq" id="WP_057446087.1">
    <property type="nucleotide sequence ID" value="NZ_JBPDUT010000002.1"/>
</dbReference>
<dbReference type="Proteomes" id="UP000274541">
    <property type="component" value="Unassembled WGS sequence"/>
</dbReference>
<evidence type="ECO:0000313" key="2">
    <source>
        <dbReference type="Proteomes" id="UP000274541"/>
    </source>
</evidence>
<dbReference type="AlphaFoldDB" id="A0A0N8T7S6"/>
<dbReference type="Gene3D" id="3.40.50.300">
    <property type="entry name" value="P-loop containing nucleotide triphosphate hydrolases"/>
    <property type="match status" value="1"/>
</dbReference>
<dbReference type="InterPro" id="IPR027417">
    <property type="entry name" value="P-loop_NTPase"/>
</dbReference>
<reference evidence="1 2" key="1">
    <citation type="submission" date="2018-08" db="EMBL/GenBank/DDBJ databases">
        <title>Recombination of ecologically and evolutionarily significant loci maintains genetic cohesion in the Pseudomonas syringae species complex.</title>
        <authorList>
            <person name="Dillon M."/>
            <person name="Thakur S."/>
            <person name="Almeida R.N.D."/>
            <person name="Weir B.S."/>
            <person name="Guttman D.S."/>
        </authorList>
    </citation>
    <scope>NUCLEOTIDE SEQUENCE [LARGE SCALE GENOMIC DNA]</scope>
    <source>
        <strain evidence="1 2">ICMP 4388</strain>
    </source>
</reference>
<protein>
    <submittedName>
        <fullName evidence="1">Uncharacterized protein</fullName>
    </submittedName>
</protein>
<accession>A0A0N8T7S6</accession>
<evidence type="ECO:0000313" key="1">
    <source>
        <dbReference type="EMBL" id="RMO54688.1"/>
    </source>
</evidence>
<dbReference type="EMBL" id="RBPX01000455">
    <property type="protein sequence ID" value="RMO54688.1"/>
    <property type="molecule type" value="Genomic_DNA"/>
</dbReference>
<proteinExistence type="predicted"/>
<dbReference type="SUPFAM" id="SSF52540">
    <property type="entry name" value="P-loop containing nucleoside triphosphate hydrolases"/>
    <property type="match status" value="1"/>
</dbReference>